<reference evidence="1" key="1">
    <citation type="submission" date="2020-03" db="EMBL/GenBank/DDBJ databases">
        <title>Site-based positive gene gene selection in Geosmithia morbida across the United States reveals a broad range of putative effectors and factors for local host and environmental adapation.</title>
        <authorList>
            <person name="Onufrak A."/>
            <person name="Murdoch R.W."/>
            <person name="Gazis R."/>
            <person name="Huff M."/>
            <person name="Staton M."/>
            <person name="Klingeman W."/>
            <person name="Hadziabdic D."/>
        </authorList>
    </citation>
    <scope>NUCLEOTIDE SEQUENCE</scope>
    <source>
        <strain evidence="1">1262</strain>
    </source>
</reference>
<gene>
    <name evidence="1" type="ORF">GMORB2_0253</name>
</gene>
<name>A0A9P4Z307_9HYPO</name>
<dbReference type="AlphaFoldDB" id="A0A9P4Z307"/>
<dbReference type="Proteomes" id="UP000749293">
    <property type="component" value="Unassembled WGS sequence"/>
</dbReference>
<accession>A0A9P4Z307</accession>
<dbReference type="GeneID" id="55966483"/>
<keyword evidence="2" id="KW-1185">Reference proteome</keyword>
<evidence type="ECO:0000313" key="1">
    <source>
        <dbReference type="EMBL" id="KAF4126517.1"/>
    </source>
</evidence>
<comment type="caution">
    <text evidence="1">The sequence shown here is derived from an EMBL/GenBank/DDBJ whole genome shotgun (WGS) entry which is preliminary data.</text>
</comment>
<protein>
    <submittedName>
        <fullName evidence="1">FBOX protein</fullName>
    </submittedName>
</protein>
<proteinExistence type="predicted"/>
<dbReference type="EMBL" id="JAANYQ010000001">
    <property type="protein sequence ID" value="KAF4126517.1"/>
    <property type="molecule type" value="Genomic_DNA"/>
</dbReference>
<sequence>VNHWFHDIVSGIIHRRLLSVASLPHNDLILECYHPAAKTSTPYLSCRYQDTKKQCPGGDLCTGACDNDPTLHDLRGLYSSFRPVLDERQRQILQLRKQRQQWQQQRRESVNSSAPQGDVADTACQDIFLDDGQLFSQLCAVTNVVKAGPRPGLFKSHINVGEGVLRVWRNWLDDMAVSDKAAQTGASSNQILWVDADQTVGVRFRVTPGEVETPPFRTRSADCPPASYKLEYQEVLVRTENLLMAVEQSEVQEDSMANTAVVIMSC</sequence>
<feature type="non-terminal residue" evidence="1">
    <location>
        <position position="1"/>
    </location>
</feature>
<evidence type="ECO:0000313" key="2">
    <source>
        <dbReference type="Proteomes" id="UP000749293"/>
    </source>
</evidence>
<organism evidence="1 2">
    <name type="scientific">Geosmithia morbida</name>
    <dbReference type="NCBI Taxonomy" id="1094350"/>
    <lineage>
        <taxon>Eukaryota</taxon>
        <taxon>Fungi</taxon>
        <taxon>Dikarya</taxon>
        <taxon>Ascomycota</taxon>
        <taxon>Pezizomycotina</taxon>
        <taxon>Sordariomycetes</taxon>
        <taxon>Hypocreomycetidae</taxon>
        <taxon>Hypocreales</taxon>
        <taxon>Bionectriaceae</taxon>
        <taxon>Geosmithia</taxon>
    </lineage>
</organism>
<dbReference type="RefSeq" id="XP_035325169.1">
    <property type="nucleotide sequence ID" value="XM_035462239.1"/>
</dbReference>
<feature type="non-terminal residue" evidence="1">
    <location>
        <position position="266"/>
    </location>
</feature>
<dbReference type="OrthoDB" id="9981546at2759"/>